<reference evidence="2" key="1">
    <citation type="submission" date="2018-05" db="EMBL/GenBank/DDBJ databases">
        <title>Leptospira yasudae sp. nov. and Leptospira stimsonii sp. nov., two pathogenic species of the genus Leptospira isolated from environmental sources.</title>
        <authorList>
            <person name="Casanovas-Massana A."/>
            <person name="Hamond C."/>
            <person name="Santos L.A."/>
            <person name="Hacker K.P."/>
            <person name="Balassiano I."/>
            <person name="Medeiros M.A."/>
            <person name="Reis M.G."/>
            <person name="Ko A.I."/>
            <person name="Wunder E.A."/>
        </authorList>
    </citation>
    <scope>NUCLEOTIDE SEQUENCE [LARGE SCALE GENOMIC DNA]</scope>
    <source>
        <strain evidence="2">AMB6-RJ</strain>
    </source>
</reference>
<dbReference type="AlphaFoldDB" id="A0A8B3CH76"/>
<comment type="caution">
    <text evidence="1">The sequence shown here is derived from an EMBL/GenBank/DDBJ whole genome shotgun (WGS) entry which is preliminary data.</text>
</comment>
<dbReference type="RefSeq" id="WP_118984190.1">
    <property type="nucleotide sequence ID" value="NZ_QHCS01000014.1"/>
</dbReference>
<evidence type="ECO:0000313" key="1">
    <source>
        <dbReference type="EMBL" id="RHX82924.1"/>
    </source>
</evidence>
<gene>
    <name evidence="1" type="ORF">DLM78_23535</name>
</gene>
<evidence type="ECO:0008006" key="3">
    <source>
        <dbReference type="Google" id="ProtNLM"/>
    </source>
</evidence>
<accession>A0A8B3CH76</accession>
<protein>
    <recommendedName>
        <fullName evidence="3">DUF349 domain-containing protein</fullName>
    </recommendedName>
</protein>
<dbReference type="Proteomes" id="UP000266669">
    <property type="component" value="Unassembled WGS sequence"/>
</dbReference>
<name>A0A8B3CH76_9LEPT</name>
<sequence>MRESQRRKEALKLVNPKLSTKEEEKLFQERIETFWKAFQEMSSSEKRKEVNRLFSTFNKYQKRMKRLLFEWKDLFEKEQEIRKQLRTIGERMGGNRRV</sequence>
<organism evidence="1 2">
    <name type="scientific">Leptospira stimsonii</name>
    <dbReference type="NCBI Taxonomy" id="2202203"/>
    <lineage>
        <taxon>Bacteria</taxon>
        <taxon>Pseudomonadati</taxon>
        <taxon>Spirochaetota</taxon>
        <taxon>Spirochaetia</taxon>
        <taxon>Leptospirales</taxon>
        <taxon>Leptospiraceae</taxon>
        <taxon>Leptospira</taxon>
    </lineage>
</organism>
<evidence type="ECO:0000313" key="2">
    <source>
        <dbReference type="Proteomes" id="UP000266669"/>
    </source>
</evidence>
<proteinExistence type="predicted"/>
<dbReference type="EMBL" id="QHCS01000014">
    <property type="protein sequence ID" value="RHX82924.1"/>
    <property type="molecule type" value="Genomic_DNA"/>
</dbReference>